<dbReference type="InterPro" id="IPR038530">
    <property type="entry name" value="NiFe-hyd_HybE_sf"/>
</dbReference>
<accession>A0A1S7LMC3</accession>
<evidence type="ECO:0000256" key="1">
    <source>
        <dbReference type="SAM" id="MobiDB-lite"/>
    </source>
</evidence>
<dbReference type="AlphaFoldDB" id="A0A1S7LMC3"/>
<name>A0A1S7LMC3_MAGMO</name>
<reference evidence="2" key="1">
    <citation type="submission" date="2015-04" db="EMBL/GenBank/DDBJ databases">
        <authorList>
            <person name="Syromyatnikov M.Y."/>
            <person name="Popov V.N."/>
        </authorList>
    </citation>
    <scope>NUCLEOTIDE SEQUENCE</scope>
    <source>
        <strain evidence="2">MO-1</strain>
    </source>
</reference>
<proteinExistence type="predicted"/>
<dbReference type="Gene3D" id="3.30.1460.40">
    <property type="entry name" value="[NiFe]-hydrogenase assembly chaperone, HybE"/>
    <property type="match status" value="1"/>
</dbReference>
<gene>
    <name evidence="2" type="ORF">MAGMO_3954</name>
</gene>
<sequence length="180" mass="19761">MAHEEPIWSCRWPDPVALKVANDRLLEGMDPERPGLNGRLEVMVRMESMSRDDGLASGILVTPWAVERVYWLATGGEHPPIQSAFPLEPNEEGLIAGGQGVILETSDGPTPVVIALEPETGHHFIQSLQHDVMNYLNSEDALAGALGMGGHEPPPRPKKSVTSHMERKVSRRGLFDLFRG</sequence>
<dbReference type="EMBL" id="LO017727">
    <property type="protein sequence ID" value="CRH08082.1"/>
    <property type="molecule type" value="Genomic_DNA"/>
</dbReference>
<evidence type="ECO:0000313" key="2">
    <source>
        <dbReference type="EMBL" id="CRH08082.1"/>
    </source>
</evidence>
<feature type="region of interest" description="Disordered" evidence="1">
    <location>
        <begin position="147"/>
        <end position="167"/>
    </location>
</feature>
<organism evidence="2">
    <name type="scientific">Magnetococcus massalia (strain MO-1)</name>
    <dbReference type="NCBI Taxonomy" id="451514"/>
    <lineage>
        <taxon>Bacteria</taxon>
        <taxon>Pseudomonadati</taxon>
        <taxon>Pseudomonadota</taxon>
        <taxon>Magnetococcia</taxon>
        <taxon>Magnetococcales</taxon>
        <taxon>Magnetococcaceae</taxon>
        <taxon>Magnetococcus</taxon>
    </lineage>
</organism>
<protein>
    <submittedName>
        <fullName evidence="2">Uncharacterized protein</fullName>
    </submittedName>
</protein>